<dbReference type="CDD" id="cd00082">
    <property type="entry name" value="HisKA"/>
    <property type="match status" value="1"/>
</dbReference>
<dbReference type="Pfam" id="PF01590">
    <property type="entry name" value="GAF"/>
    <property type="match status" value="1"/>
</dbReference>
<proteinExistence type="predicted"/>
<dbReference type="SUPFAM" id="SSF47384">
    <property type="entry name" value="Homodimeric domain of signal transducing histidine kinase"/>
    <property type="match status" value="1"/>
</dbReference>
<evidence type="ECO:0000256" key="3">
    <source>
        <dbReference type="ARBA" id="ARBA00022553"/>
    </source>
</evidence>
<dbReference type="InterPro" id="IPR029016">
    <property type="entry name" value="GAF-like_dom_sf"/>
</dbReference>
<dbReference type="PROSITE" id="PS50109">
    <property type="entry name" value="HIS_KIN"/>
    <property type="match status" value="1"/>
</dbReference>
<dbReference type="AlphaFoldDB" id="A0A178MXJ8"/>
<evidence type="ECO:0000313" key="11">
    <source>
        <dbReference type="Proteomes" id="UP000078428"/>
    </source>
</evidence>
<dbReference type="PANTHER" id="PTHR43304">
    <property type="entry name" value="PHYTOCHROME-LIKE PROTEIN CPH1"/>
    <property type="match status" value="1"/>
</dbReference>
<dbReference type="NCBIfam" id="TIGR00229">
    <property type="entry name" value="sensory_box"/>
    <property type="match status" value="2"/>
</dbReference>
<evidence type="ECO:0000256" key="6">
    <source>
        <dbReference type="SAM" id="Coils"/>
    </source>
</evidence>
<dbReference type="STRING" id="1285242.A6A04_12935"/>
<dbReference type="InterPro" id="IPR005467">
    <property type="entry name" value="His_kinase_dom"/>
</dbReference>
<dbReference type="CDD" id="cd00130">
    <property type="entry name" value="PAS"/>
    <property type="match status" value="1"/>
</dbReference>
<dbReference type="Gene3D" id="1.10.287.130">
    <property type="match status" value="1"/>
</dbReference>
<keyword evidence="5" id="KW-0418">Kinase</keyword>
<feature type="coiled-coil region" evidence="6">
    <location>
        <begin position="4"/>
        <end position="77"/>
    </location>
</feature>
<dbReference type="RefSeq" id="WP_068489758.1">
    <property type="nucleotide sequence ID" value="NZ_LWQT01000037.1"/>
</dbReference>
<dbReference type="PROSITE" id="PS50113">
    <property type="entry name" value="PAC"/>
    <property type="match status" value="1"/>
</dbReference>
<dbReference type="InterPro" id="IPR003018">
    <property type="entry name" value="GAF"/>
</dbReference>
<dbReference type="SUPFAM" id="SSF55874">
    <property type="entry name" value="ATPase domain of HSP90 chaperone/DNA topoisomerase II/histidine kinase"/>
    <property type="match status" value="1"/>
</dbReference>
<keyword evidence="4" id="KW-0808">Transferase</keyword>
<feature type="domain" description="PAC" evidence="9">
    <location>
        <begin position="266"/>
        <end position="323"/>
    </location>
</feature>
<dbReference type="PANTHER" id="PTHR43304:SF1">
    <property type="entry name" value="PAC DOMAIN-CONTAINING PROTEIN"/>
    <property type="match status" value="1"/>
</dbReference>
<accession>A0A178MXJ8</accession>
<dbReference type="Pfam" id="PF02518">
    <property type="entry name" value="HATPase_c"/>
    <property type="match status" value="1"/>
</dbReference>
<dbReference type="Gene3D" id="3.30.450.40">
    <property type="match status" value="1"/>
</dbReference>
<name>A0A178MXJ8_9PROT</name>
<keyword evidence="3" id="KW-0597">Phosphoprotein</keyword>
<protein>
    <recommendedName>
        <fullName evidence="2">histidine kinase</fullName>
        <ecNumber evidence="2">2.7.13.3</ecNumber>
    </recommendedName>
</protein>
<dbReference type="Pfam" id="PF08448">
    <property type="entry name" value="PAS_4"/>
    <property type="match status" value="1"/>
</dbReference>
<organism evidence="10 11">
    <name type="scientific">Paramagnetospirillum marisnigri</name>
    <dbReference type="NCBI Taxonomy" id="1285242"/>
    <lineage>
        <taxon>Bacteria</taxon>
        <taxon>Pseudomonadati</taxon>
        <taxon>Pseudomonadota</taxon>
        <taxon>Alphaproteobacteria</taxon>
        <taxon>Rhodospirillales</taxon>
        <taxon>Magnetospirillaceae</taxon>
        <taxon>Paramagnetospirillum</taxon>
    </lineage>
</organism>
<dbReference type="InterPro" id="IPR003594">
    <property type="entry name" value="HATPase_dom"/>
</dbReference>
<dbReference type="SUPFAM" id="SSF55785">
    <property type="entry name" value="PYP-like sensor domain (PAS domain)"/>
    <property type="match status" value="2"/>
</dbReference>
<evidence type="ECO:0000256" key="4">
    <source>
        <dbReference type="ARBA" id="ARBA00022679"/>
    </source>
</evidence>
<dbReference type="InterPro" id="IPR035965">
    <property type="entry name" value="PAS-like_dom_sf"/>
</dbReference>
<comment type="caution">
    <text evidence="10">The sequence shown here is derived from an EMBL/GenBank/DDBJ whole genome shotgun (WGS) entry which is preliminary data.</text>
</comment>
<evidence type="ECO:0000313" key="10">
    <source>
        <dbReference type="EMBL" id="OAN54139.1"/>
    </source>
</evidence>
<dbReference type="OrthoDB" id="7313492at2"/>
<sequence length="723" mass="80080">MTNQGHSKKTKTELEAELSELRREVEFLRARASSAMVGISPAFTETLHSLQVHQEELRAQNEELRQAQESVERVSLRYRDLFEYSPAGIFIIDENHAVLDANIAAMGLLGRTKNRVAGKPFLLFVDKGQRGELDNHFLRVRSSGRATTELLLTPDQHPPVPVILESVRLGDGWGGGWRCLTTAIDITERKRMEIALRESEMRLRAIFEQSPLAIQILDAKAVPLMSNRSWLRLWGPGSDKLGPDGRHPVLRRIGAEDLLAIGLSSAGHEIPATHAVPDGEDQDERWVHGYVYPIRASGQAVSELVLVHEDITERKRIELALAERSEMLRRQYENLRVLGEIAALPPSEASQRLPEALGLGRRHLGLFLGMVSRVEGSRFTVEHHSAAMEVGAIADGTVFDLPTTYCALVMDSEDVIAISHMARSPFATHPAYANHGLESYIGVPIRVRGRVYGTLSFSSTTPHPRAFDDGDKEFIRLLARWVGAVMEEDAVRRDLAQSNAELEQFAYVASHDLRQPLRQVSSYVSLLKRRYGDKLGEDAREFISFAHEGAVRMDRLIVDLLEFSRIGRDAKPLGPVPLTEVVRLAMANLGTTITESNGVVKVDGHLPMVKGDAQDLVRLFQNLIGNALKYSRPASPPVVTIAAGSGPMTHLVTVADNGIGIAPDYFDTIFGVFKRLHTPDKYEGTGIGLAICKKVMDRHHGRIWVSSLPGEGSTFHLEFPAAQ</sequence>
<dbReference type="EMBL" id="LWQT01000037">
    <property type="protein sequence ID" value="OAN54139.1"/>
    <property type="molecule type" value="Genomic_DNA"/>
</dbReference>
<dbReference type="InterPro" id="IPR036890">
    <property type="entry name" value="HATPase_C_sf"/>
</dbReference>
<evidence type="ECO:0000259" key="8">
    <source>
        <dbReference type="PROSITE" id="PS50112"/>
    </source>
</evidence>
<evidence type="ECO:0000256" key="1">
    <source>
        <dbReference type="ARBA" id="ARBA00000085"/>
    </source>
</evidence>
<gene>
    <name evidence="10" type="ORF">A6A04_12935</name>
</gene>
<dbReference type="SMART" id="SM00065">
    <property type="entry name" value="GAF"/>
    <property type="match status" value="1"/>
</dbReference>
<dbReference type="Pfam" id="PF00512">
    <property type="entry name" value="HisKA"/>
    <property type="match status" value="1"/>
</dbReference>
<dbReference type="GO" id="GO:0000155">
    <property type="term" value="F:phosphorelay sensor kinase activity"/>
    <property type="evidence" value="ECO:0007669"/>
    <property type="project" value="InterPro"/>
</dbReference>
<keyword evidence="11" id="KW-1185">Reference proteome</keyword>
<dbReference type="InterPro" id="IPR000014">
    <property type="entry name" value="PAS"/>
</dbReference>
<dbReference type="InterPro" id="IPR013656">
    <property type="entry name" value="PAS_4"/>
</dbReference>
<dbReference type="PROSITE" id="PS50112">
    <property type="entry name" value="PAS"/>
    <property type="match status" value="1"/>
</dbReference>
<evidence type="ECO:0000259" key="7">
    <source>
        <dbReference type="PROSITE" id="PS50109"/>
    </source>
</evidence>
<dbReference type="InterPro" id="IPR000700">
    <property type="entry name" value="PAS-assoc_C"/>
</dbReference>
<dbReference type="InterPro" id="IPR052162">
    <property type="entry name" value="Sensor_kinase/Photoreceptor"/>
</dbReference>
<keyword evidence="6" id="KW-0175">Coiled coil</keyword>
<evidence type="ECO:0000259" key="9">
    <source>
        <dbReference type="PROSITE" id="PS50113"/>
    </source>
</evidence>
<dbReference type="EC" id="2.7.13.3" evidence="2"/>
<dbReference type="SMART" id="SM00388">
    <property type="entry name" value="HisKA"/>
    <property type="match status" value="1"/>
</dbReference>
<dbReference type="PRINTS" id="PR00344">
    <property type="entry name" value="BCTRLSENSOR"/>
</dbReference>
<dbReference type="Gene3D" id="3.30.565.10">
    <property type="entry name" value="Histidine kinase-like ATPase, C-terminal domain"/>
    <property type="match status" value="1"/>
</dbReference>
<dbReference type="InterPro" id="IPR003661">
    <property type="entry name" value="HisK_dim/P_dom"/>
</dbReference>
<dbReference type="SUPFAM" id="SSF55781">
    <property type="entry name" value="GAF domain-like"/>
    <property type="match status" value="1"/>
</dbReference>
<evidence type="ECO:0000256" key="5">
    <source>
        <dbReference type="ARBA" id="ARBA00022777"/>
    </source>
</evidence>
<dbReference type="InterPro" id="IPR036097">
    <property type="entry name" value="HisK_dim/P_sf"/>
</dbReference>
<dbReference type="FunFam" id="3.30.565.10:FF:000006">
    <property type="entry name" value="Sensor histidine kinase WalK"/>
    <property type="match status" value="1"/>
</dbReference>
<reference evidence="10 11" key="1">
    <citation type="submission" date="2016-04" db="EMBL/GenBank/DDBJ databases">
        <title>Draft genome sequence of freshwater magnetotactic bacteria Magnetospirillum marisnigri SP-1 and Magnetospirillum moscoviense BB-1.</title>
        <authorList>
            <person name="Koziaeva V."/>
            <person name="Dziuba M.V."/>
            <person name="Ivanov T.M."/>
            <person name="Kuznetsov B."/>
            <person name="Grouzdev D.S."/>
        </authorList>
    </citation>
    <scope>NUCLEOTIDE SEQUENCE [LARGE SCALE GENOMIC DNA]</scope>
    <source>
        <strain evidence="10 11">SP-1</strain>
    </source>
</reference>
<dbReference type="SMART" id="SM00091">
    <property type="entry name" value="PAS"/>
    <property type="match status" value="2"/>
</dbReference>
<dbReference type="Proteomes" id="UP000078428">
    <property type="component" value="Unassembled WGS sequence"/>
</dbReference>
<feature type="domain" description="PAS" evidence="8">
    <location>
        <begin position="74"/>
        <end position="123"/>
    </location>
</feature>
<dbReference type="Gene3D" id="3.30.450.20">
    <property type="entry name" value="PAS domain"/>
    <property type="match status" value="2"/>
</dbReference>
<dbReference type="SMART" id="SM00387">
    <property type="entry name" value="HATPase_c"/>
    <property type="match status" value="1"/>
</dbReference>
<comment type="catalytic activity">
    <reaction evidence="1">
        <text>ATP + protein L-histidine = ADP + protein N-phospho-L-histidine.</text>
        <dbReference type="EC" id="2.7.13.3"/>
    </reaction>
</comment>
<feature type="domain" description="Histidine kinase" evidence="7">
    <location>
        <begin position="508"/>
        <end position="723"/>
    </location>
</feature>
<evidence type="ECO:0000256" key="2">
    <source>
        <dbReference type="ARBA" id="ARBA00012438"/>
    </source>
</evidence>
<dbReference type="InterPro" id="IPR004358">
    <property type="entry name" value="Sig_transdc_His_kin-like_C"/>
</dbReference>